<dbReference type="Proteomes" id="UP000245712">
    <property type="component" value="Unassembled WGS sequence"/>
</dbReference>
<keyword evidence="1" id="KW-0812">Transmembrane</keyword>
<feature type="transmembrane region" description="Helical" evidence="1">
    <location>
        <begin position="21"/>
        <end position="41"/>
    </location>
</feature>
<evidence type="ECO:0000313" key="3">
    <source>
        <dbReference type="Proteomes" id="UP000245712"/>
    </source>
</evidence>
<evidence type="ECO:0000256" key="1">
    <source>
        <dbReference type="SAM" id="Phobius"/>
    </source>
</evidence>
<reference evidence="2 3" key="1">
    <citation type="submission" date="2018-05" db="EMBL/GenBank/DDBJ databases">
        <title>Genomic Encyclopedia of Type Strains, Phase IV (KMG-V): Genome sequencing to study the core and pangenomes of soil and plant-associated prokaryotes.</title>
        <authorList>
            <person name="Whitman W."/>
        </authorList>
    </citation>
    <scope>NUCLEOTIDE SEQUENCE [LARGE SCALE GENOMIC DNA]</scope>
    <source>
        <strain evidence="2 3">SCZa-39</strain>
    </source>
</reference>
<keyword evidence="1" id="KW-1133">Transmembrane helix</keyword>
<dbReference type="RefSeq" id="WP_116610882.1">
    <property type="nucleotide sequence ID" value="NZ_QEOB01000005.1"/>
</dbReference>
<name>A0ABX5KUJ5_9BURK</name>
<gene>
    <name evidence="2" type="ORF">C7402_105160</name>
</gene>
<comment type="caution">
    <text evidence="2">The sequence shown here is derived from an EMBL/GenBank/DDBJ whole genome shotgun (WGS) entry which is preliminary data.</text>
</comment>
<sequence length="56" mass="5910">MKTPFDYLADVLERIHARSPIAAYLVALVIAVLCTIALANLNADGSSVIPHPGVHA</sequence>
<keyword evidence="3" id="KW-1185">Reference proteome</keyword>
<proteinExistence type="predicted"/>
<dbReference type="EMBL" id="QEOB01000005">
    <property type="protein sequence ID" value="PVX84319.1"/>
    <property type="molecule type" value="Genomic_DNA"/>
</dbReference>
<protein>
    <submittedName>
        <fullName evidence="2">Uncharacterized protein</fullName>
    </submittedName>
</protein>
<evidence type="ECO:0000313" key="2">
    <source>
        <dbReference type="EMBL" id="PVX84319.1"/>
    </source>
</evidence>
<keyword evidence="1" id="KW-0472">Membrane</keyword>
<organism evidence="2 3">
    <name type="scientific">Paraburkholderia unamae</name>
    <dbReference type="NCBI Taxonomy" id="219649"/>
    <lineage>
        <taxon>Bacteria</taxon>
        <taxon>Pseudomonadati</taxon>
        <taxon>Pseudomonadota</taxon>
        <taxon>Betaproteobacteria</taxon>
        <taxon>Burkholderiales</taxon>
        <taxon>Burkholderiaceae</taxon>
        <taxon>Paraburkholderia</taxon>
    </lineage>
</organism>
<accession>A0ABX5KUJ5</accession>